<dbReference type="SUPFAM" id="SSF47203">
    <property type="entry name" value="Acyl-CoA dehydrogenase C-terminal domain-like"/>
    <property type="match status" value="1"/>
</dbReference>
<dbReference type="InterPro" id="IPR009100">
    <property type="entry name" value="AcylCoA_DH/oxidase_NM_dom_sf"/>
</dbReference>
<feature type="domain" description="Acyl-CoA dehydrogenase/oxidase N-terminal" evidence="8">
    <location>
        <begin position="21"/>
        <end position="126"/>
    </location>
</feature>
<proteinExistence type="inferred from homology"/>
<evidence type="ECO:0000256" key="3">
    <source>
        <dbReference type="ARBA" id="ARBA00022630"/>
    </source>
</evidence>
<dbReference type="InterPro" id="IPR037069">
    <property type="entry name" value="AcylCoA_DH/ox_N_sf"/>
</dbReference>
<keyword evidence="5" id="KW-0560">Oxidoreductase</keyword>
<feature type="domain" description="Acyl-CoA dehydrogenase/oxidase C-terminal" evidence="6">
    <location>
        <begin position="241"/>
        <end position="382"/>
    </location>
</feature>
<dbReference type="InterPro" id="IPR013786">
    <property type="entry name" value="AcylCoA_DH/ox_N"/>
</dbReference>
<evidence type="ECO:0000256" key="5">
    <source>
        <dbReference type="RuleBase" id="RU362125"/>
    </source>
</evidence>
<keyword evidence="4 5" id="KW-0274">FAD</keyword>
<dbReference type="Pfam" id="PF02771">
    <property type="entry name" value="Acyl-CoA_dh_N"/>
    <property type="match status" value="1"/>
</dbReference>
<dbReference type="Pfam" id="PF02770">
    <property type="entry name" value="Acyl-CoA_dh_M"/>
    <property type="match status" value="1"/>
</dbReference>
<comment type="similarity">
    <text evidence="2 5">Belongs to the acyl-CoA dehydrogenase family.</text>
</comment>
<dbReference type="PANTHER" id="PTHR43188">
    <property type="entry name" value="ACYL-COENZYME A OXIDASE"/>
    <property type="match status" value="1"/>
</dbReference>
<evidence type="ECO:0000259" key="8">
    <source>
        <dbReference type="Pfam" id="PF02771"/>
    </source>
</evidence>
<dbReference type="InterPro" id="IPR006089">
    <property type="entry name" value="Acyl-CoA_DH_CS"/>
</dbReference>
<dbReference type="Gene3D" id="1.20.140.10">
    <property type="entry name" value="Butyryl-CoA Dehydrogenase, subunit A, domain 3"/>
    <property type="match status" value="1"/>
</dbReference>
<comment type="caution">
    <text evidence="9">The sequence shown here is derived from an EMBL/GenBank/DDBJ whole genome shotgun (WGS) entry which is preliminary data.</text>
</comment>
<reference evidence="9 10" key="1">
    <citation type="submission" date="2024-09" db="EMBL/GenBank/DDBJ databases">
        <authorList>
            <person name="Pan X."/>
        </authorList>
    </citation>
    <scope>NUCLEOTIDE SEQUENCE [LARGE SCALE GENOMIC DNA]</scope>
    <source>
        <strain evidence="9 10">B2969</strain>
    </source>
</reference>
<dbReference type="InterPro" id="IPR045008">
    <property type="entry name" value="ACX4-like"/>
</dbReference>
<evidence type="ECO:0000259" key="7">
    <source>
        <dbReference type="Pfam" id="PF02770"/>
    </source>
</evidence>
<dbReference type="EMBL" id="JBIQWL010000001">
    <property type="protein sequence ID" value="MFH8249338.1"/>
    <property type="molecule type" value="Genomic_DNA"/>
</dbReference>
<evidence type="ECO:0000256" key="2">
    <source>
        <dbReference type="ARBA" id="ARBA00009347"/>
    </source>
</evidence>
<evidence type="ECO:0000256" key="4">
    <source>
        <dbReference type="ARBA" id="ARBA00022827"/>
    </source>
</evidence>
<dbReference type="Gene3D" id="2.40.110.10">
    <property type="entry name" value="Butyryl-CoA Dehydrogenase, subunit A, domain 2"/>
    <property type="match status" value="1"/>
</dbReference>
<dbReference type="Gene3D" id="1.10.540.10">
    <property type="entry name" value="Acyl-CoA dehydrogenase/oxidase, N-terminal domain"/>
    <property type="match status" value="1"/>
</dbReference>
<protein>
    <submittedName>
        <fullName evidence="9">Acyl-CoA dehydrogenase family protein</fullName>
    </submittedName>
</protein>
<dbReference type="InterPro" id="IPR046373">
    <property type="entry name" value="Acyl-CoA_Oxase/DH_mid-dom_sf"/>
</dbReference>
<keyword evidence="3 5" id="KW-0285">Flavoprotein</keyword>
<evidence type="ECO:0000313" key="10">
    <source>
        <dbReference type="Proteomes" id="UP001610861"/>
    </source>
</evidence>
<name>A0ABW7Q3D1_9MICO</name>
<dbReference type="PROSITE" id="PS00073">
    <property type="entry name" value="ACYL_COA_DH_2"/>
    <property type="match status" value="1"/>
</dbReference>
<dbReference type="SUPFAM" id="SSF56645">
    <property type="entry name" value="Acyl-CoA dehydrogenase NM domain-like"/>
    <property type="match status" value="1"/>
</dbReference>
<dbReference type="Proteomes" id="UP001610861">
    <property type="component" value="Unassembled WGS sequence"/>
</dbReference>
<sequence length="390" mass="42529">MTELDYPGDLLGFAGDLTAAERAKLAGLRAYLDEHVRPVLPDRWERGESLADFRRPLADLHLLDDPEVLGVDGSPRPLYRGFVTLELCRLDLAISITYGGQVGMFRTLVHEGGSPEQIAAWDPGILDFSFTGCFALNEPEHGSDVAGGMSTTARREGDRWVLNGAKRWIGNATISDNLVVVAREHDGARVLAFVVPSDAPGVRRSVIPRKAAARMVHNADIVLDGVVVAEERRLPRIESFRDINRAFRSLRADIAWSSAGMQLGAYAAALDYAQRREQFGRPIAGFQLVQQKLVQIVANIAQTLALAVRTTTHPIADDVSPSLIKLVAADRLRETVALARETMGGNGILLDNDAVRFFADAEAMYTFEGTREVNTLIVGRALTGRSAFTG</sequence>
<dbReference type="InterPro" id="IPR006091">
    <property type="entry name" value="Acyl-CoA_Oxase/DH_mid-dom"/>
</dbReference>
<dbReference type="PANTHER" id="PTHR43188:SF1">
    <property type="entry name" value="ACYL-COA DEHYDROGENASE"/>
    <property type="match status" value="1"/>
</dbReference>
<dbReference type="InterPro" id="IPR009075">
    <property type="entry name" value="AcylCo_DH/oxidase_C"/>
</dbReference>
<evidence type="ECO:0000256" key="1">
    <source>
        <dbReference type="ARBA" id="ARBA00001974"/>
    </source>
</evidence>
<evidence type="ECO:0000259" key="6">
    <source>
        <dbReference type="Pfam" id="PF00441"/>
    </source>
</evidence>
<feature type="domain" description="Acyl-CoA oxidase/dehydrogenase middle" evidence="7">
    <location>
        <begin position="133"/>
        <end position="226"/>
    </location>
</feature>
<accession>A0ABW7Q3D1</accession>
<gene>
    <name evidence="9" type="ORF">ACH3VR_03085</name>
</gene>
<dbReference type="RefSeq" id="WP_396639280.1">
    <property type="nucleotide sequence ID" value="NZ_JBIQWL010000001.1"/>
</dbReference>
<keyword evidence="10" id="KW-1185">Reference proteome</keyword>
<comment type="cofactor">
    <cofactor evidence="1 5">
        <name>FAD</name>
        <dbReference type="ChEBI" id="CHEBI:57692"/>
    </cofactor>
</comment>
<dbReference type="InterPro" id="IPR036250">
    <property type="entry name" value="AcylCo_DH-like_C"/>
</dbReference>
<evidence type="ECO:0000313" key="9">
    <source>
        <dbReference type="EMBL" id="MFH8249338.1"/>
    </source>
</evidence>
<organism evidence="9 10">
    <name type="scientific">Microbacterium alkaliflavum</name>
    <dbReference type="NCBI Taxonomy" id="3248839"/>
    <lineage>
        <taxon>Bacteria</taxon>
        <taxon>Bacillati</taxon>
        <taxon>Actinomycetota</taxon>
        <taxon>Actinomycetes</taxon>
        <taxon>Micrococcales</taxon>
        <taxon>Microbacteriaceae</taxon>
        <taxon>Microbacterium</taxon>
    </lineage>
</organism>
<dbReference type="Pfam" id="PF00441">
    <property type="entry name" value="Acyl-CoA_dh_1"/>
    <property type="match status" value="1"/>
</dbReference>